<dbReference type="EMBL" id="QCYG01000001">
    <property type="protein sequence ID" value="PVA08126.1"/>
    <property type="molecule type" value="Genomic_DNA"/>
</dbReference>
<dbReference type="InterPro" id="IPR050218">
    <property type="entry name" value="LptD"/>
</dbReference>
<comment type="caution">
    <text evidence="1">Lacks conserved residue(s) required for the propagation of feature annotation.</text>
</comment>
<dbReference type="GO" id="GO:0009279">
    <property type="term" value="C:cell outer membrane"/>
    <property type="evidence" value="ECO:0007669"/>
    <property type="project" value="UniProtKB-SubCell"/>
</dbReference>
<keyword evidence="1" id="KW-0998">Cell outer membrane</keyword>
<dbReference type="PANTHER" id="PTHR30189:SF1">
    <property type="entry name" value="LPS-ASSEMBLY PROTEIN LPTD"/>
    <property type="match status" value="1"/>
</dbReference>
<dbReference type="GO" id="GO:1990351">
    <property type="term" value="C:transporter complex"/>
    <property type="evidence" value="ECO:0007669"/>
    <property type="project" value="TreeGrafter"/>
</dbReference>
<dbReference type="Pfam" id="PF04453">
    <property type="entry name" value="LptD"/>
    <property type="match status" value="1"/>
</dbReference>
<feature type="chain" id="PRO_5015793297" description="LPS-assembly protein LptD" evidence="1">
    <location>
        <begin position="27"/>
        <end position="705"/>
    </location>
</feature>
<name>A0A2T7G119_9RHOB</name>
<reference evidence="3 4" key="1">
    <citation type="submission" date="2018-04" db="EMBL/GenBank/DDBJ databases">
        <title>Pelagivirga bohaiensis gen. nov., sp. nov., a bacterium isolated from the Bohai Sea.</title>
        <authorList>
            <person name="Ji X."/>
        </authorList>
    </citation>
    <scope>NUCLEOTIDE SEQUENCE [LARGE SCALE GENOMIC DNA]</scope>
    <source>
        <strain evidence="3 4">BH-SD16</strain>
    </source>
</reference>
<evidence type="ECO:0000256" key="1">
    <source>
        <dbReference type="HAMAP-Rule" id="MF_01411"/>
    </source>
</evidence>
<dbReference type="Proteomes" id="UP000244817">
    <property type="component" value="Unassembled WGS sequence"/>
</dbReference>
<dbReference type="InterPro" id="IPR020889">
    <property type="entry name" value="LipoPS_assembly_LptD"/>
</dbReference>
<comment type="subcellular location">
    <subcellularLocation>
        <location evidence="1">Cell outer membrane</location>
    </subcellularLocation>
</comment>
<evidence type="ECO:0000259" key="2">
    <source>
        <dbReference type="Pfam" id="PF04453"/>
    </source>
</evidence>
<dbReference type="HAMAP" id="MF_01411">
    <property type="entry name" value="LPS_assembly_LptD"/>
    <property type="match status" value="1"/>
</dbReference>
<gene>
    <name evidence="1" type="primary">lptD</name>
    <name evidence="3" type="ORF">DC363_01110</name>
</gene>
<dbReference type="AlphaFoldDB" id="A0A2T7G119"/>
<evidence type="ECO:0000313" key="4">
    <source>
        <dbReference type="Proteomes" id="UP000244817"/>
    </source>
</evidence>
<proteinExistence type="inferred from homology"/>
<evidence type="ECO:0000313" key="3">
    <source>
        <dbReference type="EMBL" id="PVA08126.1"/>
    </source>
</evidence>
<dbReference type="PANTHER" id="PTHR30189">
    <property type="entry name" value="LPS-ASSEMBLY PROTEIN"/>
    <property type="match status" value="1"/>
</dbReference>
<organism evidence="3 4">
    <name type="scientific">Thalassorhabdomicrobium marinisediminis</name>
    <dbReference type="NCBI Taxonomy" id="2170577"/>
    <lineage>
        <taxon>Bacteria</taxon>
        <taxon>Pseudomonadati</taxon>
        <taxon>Pseudomonadota</taxon>
        <taxon>Alphaproteobacteria</taxon>
        <taxon>Rhodobacterales</taxon>
        <taxon>Paracoccaceae</taxon>
        <taxon>Thalassorhabdomicrobium</taxon>
    </lineage>
</organism>
<dbReference type="GO" id="GO:0043165">
    <property type="term" value="P:Gram-negative-bacterium-type cell outer membrane assembly"/>
    <property type="evidence" value="ECO:0007669"/>
    <property type="project" value="UniProtKB-UniRule"/>
</dbReference>
<comment type="subunit">
    <text evidence="1">Component of the lipopolysaccharide transport and assembly complex.</text>
</comment>
<dbReference type="RefSeq" id="WP_108639280.1">
    <property type="nucleotide sequence ID" value="NZ_QCYG01000001.1"/>
</dbReference>
<dbReference type="GO" id="GO:0015920">
    <property type="term" value="P:lipopolysaccharide transport"/>
    <property type="evidence" value="ECO:0007669"/>
    <property type="project" value="InterPro"/>
</dbReference>
<dbReference type="OrthoDB" id="9760225at2"/>
<comment type="caution">
    <text evidence="3">The sequence shown here is derived from an EMBL/GenBank/DDBJ whole genome shotgun (WGS) entry which is preliminary data.</text>
</comment>
<feature type="domain" description="LptD C-terminal" evidence="2">
    <location>
        <begin position="273"/>
        <end position="630"/>
    </location>
</feature>
<keyword evidence="4" id="KW-1185">Reference proteome</keyword>
<sequence length="705" mass="77584" precursor="true">MRFLSALALWVLPVLALVLVPAPALAQAAASLVADRVFVPAGGQSLVAEGNVEVFFEGTRLTAGRITFDASADRLSIEGPIFIEGADGTLFTADAASLDPQLRNGLLRGARLVLDQQLQLAANQIDRVDGRYTQLYQVAATSCHICAEGDAPLWEIRARRVIHDEAERQLYFDDASFRVAGLPIFYIPRMRLPDPTLARATGLLIPRVSSTDALGIGIKLPYFIKLGDHRDLTLTPYLSSVTTTLEGRYRQAYANGDLRVEAAVTQDDLIADARGYIFADGIFDLGHDIKLRFDIEAASDNAYLLEYGYSDKDRLDSQITLDRVRDRDLGRTTFTYYDSLRDSEDSATLPPYLLDVSRERRLTRWGGTLTLTTDLQGHYRDIGTDVDGRDVARFGVGADWRGTHVTDAGLVVENRLGTQLDYYAVRDDSAIGDSFRTTLYTAATLRYPMLRRTARASHVLEPVLNLAWSQVDGDPVRNEDSTATEFDQANLYALSRFAGEDAVETGLRGAAGLTWTRLGAQGWDSTLTVGRLFRAERDPVFSSTSGLGETLSDWLLAGQIRTPTGLSLDSRVIFDDRLGVTKSETRALWSGDKLDLATSYIFLPADLAEVRPSSVSEWTIDADYRFNDTWSAGFDARYDVTTSDPTRAGLDVGWQNECVTVDFSVSRRFTSSTTVDPSTDFGLAIELNGFSAGRTVDGPTHRCTN</sequence>
<feature type="signal peptide" evidence="1">
    <location>
        <begin position="1"/>
        <end position="26"/>
    </location>
</feature>
<comment type="similarity">
    <text evidence="1">Belongs to the LptD family.</text>
</comment>
<accession>A0A2T7G119</accession>
<keyword evidence="1" id="KW-0732">Signal</keyword>
<protein>
    <recommendedName>
        <fullName evidence="1">LPS-assembly protein LptD</fullName>
    </recommendedName>
</protein>
<dbReference type="InterPro" id="IPR007543">
    <property type="entry name" value="LptD_C"/>
</dbReference>
<comment type="function">
    <text evidence="1">Involved in the assembly of lipopolysaccharide (LPS) at the surface of the outer membrane.</text>
</comment>
<keyword evidence="1" id="KW-0472">Membrane</keyword>